<keyword evidence="3" id="KW-1185">Reference proteome</keyword>
<proteinExistence type="predicted"/>
<accession>A0AAN8MJA3</accession>
<evidence type="ECO:0000313" key="2">
    <source>
        <dbReference type="EMBL" id="KAK6336885.1"/>
    </source>
</evidence>
<dbReference type="AlphaFoldDB" id="A0AAN8MJA3"/>
<organism evidence="2 3">
    <name type="scientific">Orbilia javanica</name>
    <dbReference type="NCBI Taxonomy" id="47235"/>
    <lineage>
        <taxon>Eukaryota</taxon>
        <taxon>Fungi</taxon>
        <taxon>Dikarya</taxon>
        <taxon>Ascomycota</taxon>
        <taxon>Pezizomycotina</taxon>
        <taxon>Orbiliomycetes</taxon>
        <taxon>Orbiliales</taxon>
        <taxon>Orbiliaceae</taxon>
        <taxon>Orbilia</taxon>
    </lineage>
</organism>
<feature type="compositionally biased region" description="Basic and acidic residues" evidence="1">
    <location>
        <begin position="27"/>
        <end position="38"/>
    </location>
</feature>
<name>A0AAN8MJA3_9PEZI</name>
<evidence type="ECO:0000256" key="1">
    <source>
        <dbReference type="SAM" id="MobiDB-lite"/>
    </source>
</evidence>
<protein>
    <submittedName>
        <fullName evidence="2">Uncharacterized protein</fullName>
    </submittedName>
</protein>
<dbReference type="CDD" id="cd14686">
    <property type="entry name" value="bZIP"/>
    <property type="match status" value="1"/>
</dbReference>
<evidence type="ECO:0000313" key="3">
    <source>
        <dbReference type="Proteomes" id="UP001313282"/>
    </source>
</evidence>
<feature type="region of interest" description="Disordered" evidence="1">
    <location>
        <begin position="26"/>
        <end position="51"/>
    </location>
</feature>
<reference evidence="2 3" key="1">
    <citation type="submission" date="2019-10" db="EMBL/GenBank/DDBJ databases">
        <authorList>
            <person name="Palmer J.M."/>
        </authorList>
    </citation>
    <scope>NUCLEOTIDE SEQUENCE [LARGE SCALE GENOMIC DNA]</scope>
    <source>
        <strain evidence="2 3">TWF718</strain>
    </source>
</reference>
<gene>
    <name evidence="2" type="ORF">TWF718_009673</name>
</gene>
<sequence>MVSRQKRKREYDNFKTVEEYQQFLEGDQGKKLGKKERQAVQSRMGRKKRNARFRELEAEKDRSDQENELIKAENKKLRALLALHPPTCPSTATHVASSPGHLHTIRPIGHSSCIATLLTNGEVAMNAFLRDRAKIFPLGYFKVVSDCAITVRSPADKEFNRYLMVDQGDPRTVLLNLALGFFDILSQVNIGMTDWAFTAIENEIEGFCLGERDRGSVLKLCSTGQQVYKRLTDDEGDPNLEIGDLGSCSYLPVEYLRDIGVIFAKTFVQRYGLFEI</sequence>
<comment type="caution">
    <text evidence="2">The sequence shown here is derived from an EMBL/GenBank/DDBJ whole genome shotgun (WGS) entry which is preliminary data.</text>
</comment>
<dbReference type="EMBL" id="JAVHNR010000007">
    <property type="protein sequence ID" value="KAK6336885.1"/>
    <property type="molecule type" value="Genomic_DNA"/>
</dbReference>
<dbReference type="Proteomes" id="UP001313282">
    <property type="component" value="Unassembled WGS sequence"/>
</dbReference>